<dbReference type="Proteomes" id="UP001160116">
    <property type="component" value="Unassembled WGS sequence"/>
</dbReference>
<protein>
    <recommendedName>
        <fullName evidence="3">Morphogenetic protein</fullName>
    </recommendedName>
</protein>
<evidence type="ECO:0000313" key="2">
    <source>
        <dbReference type="Proteomes" id="UP001160116"/>
    </source>
</evidence>
<proteinExistence type="predicted"/>
<organism evidence="1 2">
    <name type="scientific">Acinetobacter johnsonii</name>
    <dbReference type="NCBI Taxonomy" id="40214"/>
    <lineage>
        <taxon>Bacteria</taxon>
        <taxon>Pseudomonadati</taxon>
        <taxon>Pseudomonadota</taxon>
        <taxon>Gammaproteobacteria</taxon>
        <taxon>Moraxellales</taxon>
        <taxon>Moraxellaceae</taxon>
        <taxon>Acinetobacter</taxon>
    </lineage>
</organism>
<dbReference type="EMBL" id="JAOCCL010000018">
    <property type="protein sequence ID" value="MDH0826615.1"/>
    <property type="molecule type" value="Genomic_DNA"/>
</dbReference>
<comment type="caution">
    <text evidence="1">The sequence shown here is derived from an EMBL/GenBank/DDBJ whole genome shotgun (WGS) entry which is preliminary data.</text>
</comment>
<gene>
    <name evidence="1" type="ORF">N5C97_08885</name>
</gene>
<sequence>MKERPILFNTEMVKAILEGRKTQGRRVLDNTHPVVTGFVPNGEHGYWQGTAKSEQIIQQYITTFPLTIKCPFGVVGDRLWVREAFVPDPSADSDHWNDEDSLHTYYSWDGCGSKVSELPKALKTNKHVFYKASTNHPELSLWTPNYRMPRWASRILLEITSIRAERLNDISRADAVNEGIETLMVDCGRDGLKTAYKDYTSHNNAITRNNPIDSFRTLWESVNGADSWDKNPWVWVIDFKVAKLGGRK</sequence>
<name>A0AA42MA56_ACIJO</name>
<reference evidence="1" key="1">
    <citation type="submission" date="2022-09" db="EMBL/GenBank/DDBJ databases">
        <title>Intensive care unit water sources are persistently colonized with multi-drug resistant bacteria and are the site of extensive horizontal gene transfer of antibiotic resistance genes.</title>
        <authorList>
            <person name="Diorio-Toth L."/>
        </authorList>
    </citation>
    <scope>NUCLEOTIDE SEQUENCE</scope>
    <source>
        <strain evidence="1">GD03885</strain>
    </source>
</reference>
<dbReference type="AlphaFoldDB" id="A0AA42MA56"/>
<dbReference type="RefSeq" id="WP_279679035.1">
    <property type="nucleotide sequence ID" value="NZ_JAOCCL010000018.1"/>
</dbReference>
<evidence type="ECO:0008006" key="3">
    <source>
        <dbReference type="Google" id="ProtNLM"/>
    </source>
</evidence>
<evidence type="ECO:0000313" key="1">
    <source>
        <dbReference type="EMBL" id="MDH0826615.1"/>
    </source>
</evidence>
<accession>A0AA42MA56</accession>